<dbReference type="Pfam" id="PF21041">
    <property type="entry name" value="XMAP215_CLASP_TOG"/>
    <property type="match status" value="1"/>
</dbReference>
<proteinExistence type="predicted"/>
<dbReference type="OrthoDB" id="205662at2759"/>
<comment type="subcellular location">
    <subcellularLocation>
        <location evidence="1">Cytoplasm</location>
    </subcellularLocation>
</comment>
<dbReference type="EMBL" id="KI913119">
    <property type="protein sequence ID" value="ETV84327.1"/>
    <property type="molecule type" value="Genomic_DNA"/>
</dbReference>
<dbReference type="GO" id="GO:0046785">
    <property type="term" value="P:microtubule polymerization"/>
    <property type="evidence" value="ECO:0007669"/>
    <property type="project" value="InterPro"/>
</dbReference>
<dbReference type="InterPro" id="IPR045110">
    <property type="entry name" value="XMAP215"/>
</dbReference>
<feature type="region of interest" description="Disordered" evidence="3">
    <location>
        <begin position="338"/>
        <end position="402"/>
    </location>
</feature>
<gene>
    <name evidence="5" type="ORF">H257_03567</name>
</gene>
<dbReference type="VEuPathDB" id="FungiDB:H257_03567"/>
<protein>
    <recommendedName>
        <fullName evidence="4">XMAP215/Dis1/CLASP TOG domain-containing protein</fullName>
    </recommendedName>
</protein>
<dbReference type="GO" id="GO:0061863">
    <property type="term" value="F:microtubule plus end polymerase"/>
    <property type="evidence" value="ECO:0007669"/>
    <property type="project" value="InterPro"/>
</dbReference>
<dbReference type="STRING" id="112090.W4GXC0"/>
<evidence type="ECO:0000313" key="5">
    <source>
        <dbReference type="EMBL" id="ETV84327.1"/>
    </source>
</evidence>
<dbReference type="AlphaFoldDB" id="W4GXC0"/>
<accession>W4GXC0</accession>
<organism evidence="5">
    <name type="scientific">Aphanomyces astaci</name>
    <name type="common">Crayfish plague agent</name>
    <dbReference type="NCBI Taxonomy" id="112090"/>
    <lineage>
        <taxon>Eukaryota</taxon>
        <taxon>Sar</taxon>
        <taxon>Stramenopiles</taxon>
        <taxon>Oomycota</taxon>
        <taxon>Saprolegniomycetes</taxon>
        <taxon>Saprolegniales</taxon>
        <taxon>Verrucalvaceae</taxon>
        <taxon>Aphanomyces</taxon>
    </lineage>
</organism>
<feature type="domain" description="XMAP215/Dis1/CLASP TOG" evidence="4">
    <location>
        <begin position="2"/>
        <end position="131"/>
    </location>
</feature>
<dbReference type="InterPro" id="IPR011989">
    <property type="entry name" value="ARM-like"/>
</dbReference>
<dbReference type="GO" id="GO:0005737">
    <property type="term" value="C:cytoplasm"/>
    <property type="evidence" value="ECO:0007669"/>
    <property type="project" value="UniProtKB-SubCell"/>
</dbReference>
<dbReference type="InterPro" id="IPR048491">
    <property type="entry name" value="XMAP215_CLASP_TOG"/>
</dbReference>
<dbReference type="Gene3D" id="1.25.10.10">
    <property type="entry name" value="Leucine-rich Repeat Variant"/>
    <property type="match status" value="1"/>
</dbReference>
<dbReference type="GO" id="GO:0051010">
    <property type="term" value="F:microtubule plus-end binding"/>
    <property type="evidence" value="ECO:0007669"/>
    <property type="project" value="InterPro"/>
</dbReference>
<dbReference type="GO" id="GO:0030951">
    <property type="term" value="P:establishment or maintenance of microtubule cytoskeleton polarity"/>
    <property type="evidence" value="ECO:0007669"/>
    <property type="project" value="InterPro"/>
</dbReference>
<evidence type="ECO:0000259" key="4">
    <source>
        <dbReference type="Pfam" id="PF21041"/>
    </source>
</evidence>
<evidence type="ECO:0000256" key="3">
    <source>
        <dbReference type="SAM" id="MobiDB-lite"/>
    </source>
</evidence>
<evidence type="ECO:0000256" key="2">
    <source>
        <dbReference type="ARBA" id="ARBA00022490"/>
    </source>
</evidence>
<reference evidence="5" key="1">
    <citation type="submission" date="2013-12" db="EMBL/GenBank/DDBJ databases">
        <title>The Genome Sequence of Aphanomyces astaci APO3.</title>
        <authorList>
            <consortium name="The Broad Institute Genomics Platform"/>
            <person name="Russ C."/>
            <person name="Tyler B."/>
            <person name="van West P."/>
            <person name="Dieguez-Uribeondo J."/>
            <person name="Young S.K."/>
            <person name="Zeng Q."/>
            <person name="Gargeya S."/>
            <person name="Fitzgerald M."/>
            <person name="Abouelleil A."/>
            <person name="Alvarado L."/>
            <person name="Chapman S.B."/>
            <person name="Gainer-Dewar J."/>
            <person name="Goldberg J."/>
            <person name="Griggs A."/>
            <person name="Gujja S."/>
            <person name="Hansen M."/>
            <person name="Howarth C."/>
            <person name="Imamovic A."/>
            <person name="Ireland A."/>
            <person name="Larimer J."/>
            <person name="McCowan C."/>
            <person name="Murphy C."/>
            <person name="Pearson M."/>
            <person name="Poon T.W."/>
            <person name="Priest M."/>
            <person name="Roberts A."/>
            <person name="Saif S."/>
            <person name="Shea T."/>
            <person name="Sykes S."/>
            <person name="Wortman J."/>
            <person name="Nusbaum C."/>
            <person name="Birren B."/>
        </authorList>
    </citation>
    <scope>NUCLEOTIDE SEQUENCE [LARGE SCALE GENOMIC DNA]</scope>
    <source>
        <strain evidence="5">APO3</strain>
    </source>
</reference>
<keyword evidence="2" id="KW-0963">Cytoplasm</keyword>
<dbReference type="GeneID" id="20805563"/>
<dbReference type="RefSeq" id="XP_009826019.1">
    <property type="nucleotide sequence ID" value="XM_009827717.1"/>
</dbReference>
<dbReference type="PANTHER" id="PTHR12609">
    <property type="entry name" value="MICROTUBULE ASSOCIATED PROTEIN XMAP215"/>
    <property type="match status" value="1"/>
</dbReference>
<dbReference type="GO" id="GO:0007051">
    <property type="term" value="P:spindle organization"/>
    <property type="evidence" value="ECO:0007669"/>
    <property type="project" value="InterPro"/>
</dbReference>
<name>W4GXC0_APHAT</name>
<feature type="compositionally biased region" description="Basic residues" evidence="3">
    <location>
        <begin position="392"/>
        <end position="402"/>
    </location>
</feature>
<evidence type="ECO:0000256" key="1">
    <source>
        <dbReference type="ARBA" id="ARBA00004496"/>
    </source>
</evidence>
<sequence>MEYGLAAVLACAVQVHPEQWNNAIVGRVLPRVVDKGFSGRPGAVNLAEEIVLEFVHLCSAEDTIAVLLEGSRNKRPKVLPLCVSSILACFKAFGPRTVPVAAVKKEFEALCESTVNNVCPNAVKLMGESYDPPNRHTEYKAMINEIPQGKPPAKEAQEGVRPGEFADTINLLDCLPKTEFKAKMALSKWSEKVDALKIILDIVGSVPKLETDDYNDLALDLFQQHALSIHAMMDEFKLQSAGVSRRRYLRRALHRQAQDQHVGRGADADNWRMIGEFFASSIQDSDPGLKKAGVEAMVTLVTSSLQAGRMVKATLDLLEKLQPRSFNVIQAANGTFHFDTPKDWGKQQRSGPPPSSVPKQQSSSVAKPSKATPVSKRAKMPSALPSTSPAKLLKKKPRKPPP</sequence>